<dbReference type="GO" id="GO:0005524">
    <property type="term" value="F:ATP binding"/>
    <property type="evidence" value="ECO:0007669"/>
    <property type="project" value="InterPro"/>
</dbReference>
<keyword evidence="3" id="KW-1185">Reference proteome</keyword>
<accession>A0A386ZLH0</accession>
<evidence type="ECO:0000313" key="3">
    <source>
        <dbReference type="Proteomes" id="UP000267164"/>
    </source>
</evidence>
<dbReference type="KEGG" id="nyu:D7D52_36780"/>
<dbReference type="InterPro" id="IPR006935">
    <property type="entry name" value="Helicase/UvrB_N"/>
</dbReference>
<reference evidence="2 3" key="1">
    <citation type="submission" date="2018-09" db="EMBL/GenBank/DDBJ databases">
        <title>Nocardia yunnanensis sp. nov., an actinomycete isolated from a soil sample.</title>
        <authorList>
            <person name="Zhang J."/>
        </authorList>
    </citation>
    <scope>NUCLEOTIDE SEQUENCE [LARGE SCALE GENOMIC DNA]</scope>
    <source>
        <strain evidence="2 3">CFHS0054</strain>
    </source>
</reference>
<proteinExistence type="predicted"/>
<dbReference type="GO" id="GO:0003677">
    <property type="term" value="F:DNA binding"/>
    <property type="evidence" value="ECO:0007669"/>
    <property type="project" value="InterPro"/>
</dbReference>
<dbReference type="Gene3D" id="3.40.50.300">
    <property type="entry name" value="P-loop containing nucleotide triphosphate hydrolases"/>
    <property type="match status" value="1"/>
</dbReference>
<dbReference type="GO" id="GO:0016787">
    <property type="term" value="F:hydrolase activity"/>
    <property type="evidence" value="ECO:0007669"/>
    <property type="project" value="InterPro"/>
</dbReference>
<dbReference type="Proteomes" id="UP000267164">
    <property type="component" value="Chromosome"/>
</dbReference>
<name>A0A386ZLH0_9NOCA</name>
<organism evidence="2 3">
    <name type="scientific">Nocardia yunnanensis</name>
    <dbReference type="NCBI Taxonomy" id="2382165"/>
    <lineage>
        <taxon>Bacteria</taxon>
        <taxon>Bacillati</taxon>
        <taxon>Actinomycetota</taxon>
        <taxon>Actinomycetes</taxon>
        <taxon>Mycobacteriales</taxon>
        <taxon>Nocardiaceae</taxon>
        <taxon>Nocardia</taxon>
    </lineage>
</organism>
<gene>
    <name evidence="2" type="ORF">D7D52_36780</name>
</gene>
<dbReference type="RefSeq" id="WP_120743550.1">
    <property type="nucleotide sequence ID" value="NZ_CP032568.1"/>
</dbReference>
<evidence type="ECO:0000313" key="2">
    <source>
        <dbReference type="EMBL" id="AYF78467.1"/>
    </source>
</evidence>
<protein>
    <recommendedName>
        <fullName evidence="1">Helicase/UvrB N-terminal domain-containing protein</fullName>
    </recommendedName>
</protein>
<dbReference type="EMBL" id="CP032568">
    <property type="protein sequence ID" value="AYF78467.1"/>
    <property type="molecule type" value="Genomic_DNA"/>
</dbReference>
<feature type="domain" description="Helicase/UvrB N-terminal" evidence="1">
    <location>
        <begin position="20"/>
        <end position="87"/>
    </location>
</feature>
<dbReference type="InterPro" id="IPR027417">
    <property type="entry name" value="P-loop_NTPase"/>
</dbReference>
<dbReference type="AlphaFoldDB" id="A0A386ZLH0"/>
<sequence length="246" mass="26925">MAELNFADRLAGLSSKRFSTLRPAQAHVLERFAELDHDATPDIAVELPTGEGKTLMALLIADWALDNGMSVAYLTGNKLLATQVQAEGCTLPGIDVHRFESGYYPGARVADYHQAQAVGAMNYWAYFNHSPKVEPELVIFDDAHLAEQPLAGLFTLRIPRAAGGGTGLYREICGIAIETLFEEMASRFTTYVSAYGKGSAKERGMAREAVESTLPQCDWLSQLLSPSHGKLLRRQDVVDLFHATHA</sequence>
<dbReference type="SUPFAM" id="SSF52540">
    <property type="entry name" value="P-loop containing nucleoside triphosphate hydrolases"/>
    <property type="match status" value="1"/>
</dbReference>
<evidence type="ECO:0000259" key="1">
    <source>
        <dbReference type="Pfam" id="PF04851"/>
    </source>
</evidence>
<dbReference type="Pfam" id="PF04851">
    <property type="entry name" value="ResIII"/>
    <property type="match status" value="1"/>
</dbReference>
<dbReference type="OrthoDB" id="366844at2"/>